<dbReference type="GO" id="GO:0006409">
    <property type="term" value="P:tRNA export from nucleus"/>
    <property type="evidence" value="ECO:0007669"/>
    <property type="project" value="TreeGrafter"/>
</dbReference>
<feature type="compositionally biased region" description="Basic and acidic residues" evidence="1">
    <location>
        <begin position="890"/>
        <end position="925"/>
    </location>
</feature>
<dbReference type="PANTHER" id="PTHR12984:SF3">
    <property type="entry name" value="N-TERMINAL KINASE-LIKE PROTEIN"/>
    <property type="match status" value="1"/>
</dbReference>
<dbReference type="InterPro" id="IPR011989">
    <property type="entry name" value="ARM-like"/>
</dbReference>
<dbReference type="SUPFAM" id="SSF56112">
    <property type="entry name" value="Protein kinase-like (PK-like)"/>
    <property type="match status" value="1"/>
</dbReference>
<dbReference type="Gene3D" id="3.30.200.20">
    <property type="entry name" value="Phosphorylase Kinase, domain 1"/>
    <property type="match status" value="1"/>
</dbReference>
<protein>
    <submittedName>
        <fullName evidence="3">ARM repeat-containing protein</fullName>
    </submittedName>
</protein>
<dbReference type="PROSITE" id="PS50011">
    <property type="entry name" value="PROTEIN_KINASE_DOM"/>
    <property type="match status" value="1"/>
</dbReference>
<dbReference type="AlphaFoldDB" id="A0A316TX55"/>
<organism evidence="3 4">
    <name type="scientific">Pseudomicrostroma glucosiphilum</name>
    <dbReference type="NCBI Taxonomy" id="1684307"/>
    <lineage>
        <taxon>Eukaryota</taxon>
        <taxon>Fungi</taxon>
        <taxon>Dikarya</taxon>
        <taxon>Basidiomycota</taxon>
        <taxon>Ustilaginomycotina</taxon>
        <taxon>Exobasidiomycetes</taxon>
        <taxon>Microstromatales</taxon>
        <taxon>Microstromatales incertae sedis</taxon>
        <taxon>Pseudomicrostroma</taxon>
    </lineage>
</organism>
<dbReference type="InterPro" id="IPR000719">
    <property type="entry name" value="Prot_kinase_dom"/>
</dbReference>
<evidence type="ECO:0000256" key="1">
    <source>
        <dbReference type="SAM" id="MobiDB-lite"/>
    </source>
</evidence>
<reference evidence="3 4" key="1">
    <citation type="journal article" date="2018" name="Mol. Biol. Evol.">
        <title>Broad Genomic Sampling Reveals a Smut Pathogenic Ancestry of the Fungal Clade Ustilaginomycotina.</title>
        <authorList>
            <person name="Kijpornyongpan T."/>
            <person name="Mondo S.J."/>
            <person name="Barry K."/>
            <person name="Sandor L."/>
            <person name="Lee J."/>
            <person name="Lipzen A."/>
            <person name="Pangilinan J."/>
            <person name="LaButti K."/>
            <person name="Hainaut M."/>
            <person name="Henrissat B."/>
            <person name="Grigoriev I.V."/>
            <person name="Spatafora J.W."/>
            <person name="Aime M.C."/>
        </authorList>
    </citation>
    <scope>NUCLEOTIDE SEQUENCE [LARGE SCALE GENOMIC DNA]</scope>
    <source>
        <strain evidence="3 4">MCA 4718</strain>
    </source>
</reference>
<dbReference type="GO" id="GO:0005737">
    <property type="term" value="C:cytoplasm"/>
    <property type="evidence" value="ECO:0007669"/>
    <property type="project" value="TreeGrafter"/>
</dbReference>
<sequence length="925" mass="99224">MDYLRSAASAVLSKSSGPFPNFTIGAPISEASFGPTIWSIYEGTKRDDGSPCTIFVFEGTNNANSRAQLVLAKNALRKLRTLRHPDVLKLIDSNETPTGVYIAVEAVRLLQTVLADWKHTGAGADESKKEWIAWGLSKVANALKFINADAASIHGNIRPESIFVSQGGEWKLGGFEVLTAKTDYEGVIWNYGGLLPEATIYAAPEIRQGGWTSLRDQEPYMSDSYSFALLAFHVYNGIVPSAHVGLPPQGSVPATLFAALRRMIGPNAKTRMSVAQLLDTANASGGMWKENRLQKLSEGCEHFMLASERERTELIRSLQGSTDSLPADFLTHRVLPSLVNALNLASQQSTNPQGLALPQSIHATSILPLVLQLGSALSEAKWEASVLVPILKAYTSPDRSVRMMLLELLPSYVERVPPRKASENIWPNLITGFADSSAAIREATLRSVLPLSPKLTDRIRNNDLLRQLAKTQVDVEAGIRTNTTILLGRLAPTLNIGTRKSVLIPAFSRSLKDPFVHARVAGLMALMATSDSYDKDDLARSVLPAISPNLVDKEKLVRDQAEKALEVFWSKIREEVKLMPETILPTEVETEAGVDPNRLTSFSSSSITIGNGGSKGGAPGGLASTAGGAATALAGWAMSGAMTYLSSDATGLRPAATPSAGSLDTQRPPLLTNQSSGALSPRSDDLSRSNSPLPDHSNEAQLTSSSGMGSASPSNHLAQDLIDINDDTSDWSSFETAPAKKPLRRGLPGNTGVRGAKSSLAPSPLSSRPATTSKKGMSSLAQEKLKIREDSLGLDAWEGQDSWEVGEQSKVEVNGSDNGVSKSAAAAFSTPVPSWTAPGSAHPPTLSTKPRKSSGTTDKEASDWSTFPDEDTEAASLSADTGNGSQIPMNKEEKRAQMERQREERRERMRRLKESKGKKLGDSLA</sequence>
<dbReference type="GeneID" id="37012766"/>
<gene>
    <name evidence="3" type="ORF">BCV69DRAFT_274249</name>
</gene>
<dbReference type="RefSeq" id="XP_025345196.1">
    <property type="nucleotide sequence ID" value="XM_025491032.1"/>
</dbReference>
<dbReference type="STRING" id="1684307.A0A316TX55"/>
<feature type="compositionally biased region" description="Low complexity" evidence="1">
    <location>
        <begin position="758"/>
        <end position="773"/>
    </location>
</feature>
<feature type="compositionally biased region" description="Low complexity" evidence="1">
    <location>
        <begin position="704"/>
        <end position="714"/>
    </location>
</feature>
<feature type="region of interest" description="Disordered" evidence="1">
    <location>
        <begin position="655"/>
        <end position="715"/>
    </location>
</feature>
<dbReference type="Gene3D" id="1.25.10.10">
    <property type="entry name" value="Leucine-rich Repeat Variant"/>
    <property type="match status" value="1"/>
</dbReference>
<dbReference type="InterPro" id="IPR016024">
    <property type="entry name" value="ARM-type_fold"/>
</dbReference>
<feature type="compositionally biased region" description="Polar residues" evidence="1">
    <location>
        <begin position="659"/>
        <end position="678"/>
    </location>
</feature>
<proteinExistence type="predicted"/>
<feature type="domain" description="Protein kinase" evidence="2">
    <location>
        <begin position="22"/>
        <end position="305"/>
    </location>
</feature>
<dbReference type="GO" id="GO:0004672">
    <property type="term" value="F:protein kinase activity"/>
    <property type="evidence" value="ECO:0007669"/>
    <property type="project" value="InterPro"/>
</dbReference>
<dbReference type="GO" id="GO:0005524">
    <property type="term" value="F:ATP binding"/>
    <property type="evidence" value="ECO:0007669"/>
    <property type="project" value="InterPro"/>
</dbReference>
<evidence type="ECO:0000313" key="3">
    <source>
        <dbReference type="EMBL" id="PWN18036.1"/>
    </source>
</evidence>
<dbReference type="SUPFAM" id="SSF48371">
    <property type="entry name" value="ARM repeat"/>
    <property type="match status" value="1"/>
</dbReference>
<dbReference type="PANTHER" id="PTHR12984">
    <property type="entry name" value="SCY1-RELATED S/T PROTEIN KINASE-LIKE"/>
    <property type="match status" value="1"/>
</dbReference>
<dbReference type="InterPro" id="IPR011009">
    <property type="entry name" value="Kinase-like_dom_sf"/>
</dbReference>
<evidence type="ECO:0000259" key="2">
    <source>
        <dbReference type="PROSITE" id="PS50011"/>
    </source>
</evidence>
<dbReference type="EMBL" id="KZ819338">
    <property type="protein sequence ID" value="PWN18036.1"/>
    <property type="molecule type" value="Genomic_DNA"/>
</dbReference>
<dbReference type="InterPro" id="IPR051177">
    <property type="entry name" value="CIK-Related_Protein"/>
</dbReference>
<dbReference type="Proteomes" id="UP000245942">
    <property type="component" value="Unassembled WGS sequence"/>
</dbReference>
<feature type="region of interest" description="Disordered" evidence="1">
    <location>
        <begin position="732"/>
        <end position="925"/>
    </location>
</feature>
<dbReference type="OrthoDB" id="447103at2759"/>
<dbReference type="Gene3D" id="1.10.510.10">
    <property type="entry name" value="Transferase(Phosphotransferase) domain 1"/>
    <property type="match status" value="1"/>
</dbReference>
<name>A0A316TX55_9BASI</name>
<keyword evidence="4" id="KW-1185">Reference proteome</keyword>
<feature type="compositionally biased region" description="Polar residues" evidence="1">
    <location>
        <begin position="845"/>
        <end position="856"/>
    </location>
</feature>
<accession>A0A316TX55</accession>
<evidence type="ECO:0000313" key="4">
    <source>
        <dbReference type="Proteomes" id="UP000245942"/>
    </source>
</evidence>
<feature type="compositionally biased region" description="Polar residues" evidence="1">
    <location>
        <begin position="878"/>
        <end position="888"/>
    </location>
</feature>